<evidence type="ECO:0000256" key="1">
    <source>
        <dbReference type="SAM" id="MobiDB-lite"/>
    </source>
</evidence>
<dbReference type="Pfam" id="PF13561">
    <property type="entry name" value="adh_short_C2"/>
    <property type="match status" value="1"/>
</dbReference>
<dbReference type="Pfam" id="PF00106">
    <property type="entry name" value="adh_short"/>
    <property type="match status" value="1"/>
</dbReference>
<feature type="compositionally biased region" description="Basic and acidic residues" evidence="1">
    <location>
        <begin position="18"/>
        <end position="30"/>
    </location>
</feature>
<sequence length="241" mass="25168">MPADDPGGTVAYQSFSSDKVRKPENREQPHLPENFSKIAMGTIKLDGRVAIITGAGSGIGKETASTFAEAGASAIFFADINEAKINEAVEESKKLATDAKYQALAIGVDVTNADSVQFLIEATVKAFGRVDYCVNSAGIDVDAYIPFHDSVEATYAVEAGPAGVRVDMVCPSWVATPMFTEECNRAPPTPDFIKAAVSTGRPAEAGEVAEGIGFLCSSAATYINGVGLLIDASLTLTVHLG</sequence>
<protein>
    <submittedName>
        <fullName evidence="2">Uncharacterized protein</fullName>
    </submittedName>
</protein>
<dbReference type="AlphaFoldDB" id="A0A4S8QWT1"/>
<reference evidence="2 3" key="1">
    <citation type="submission" date="2017-12" db="EMBL/GenBank/DDBJ databases">
        <title>Comparative genomics of Botrytis spp.</title>
        <authorList>
            <person name="Valero-Jimenez C.A."/>
            <person name="Tapia P."/>
            <person name="Veloso J."/>
            <person name="Silva-Moreno E."/>
            <person name="Staats M."/>
            <person name="Valdes J.H."/>
            <person name="Van Kan J.A.L."/>
        </authorList>
    </citation>
    <scope>NUCLEOTIDE SEQUENCE [LARGE SCALE GENOMIC DNA]</scope>
    <source>
        <strain evidence="2 3">MUCL435</strain>
    </source>
</reference>
<comment type="caution">
    <text evidence="2">The sequence shown here is derived from an EMBL/GenBank/DDBJ whole genome shotgun (WGS) entry which is preliminary data.</text>
</comment>
<dbReference type="SUPFAM" id="SSF51735">
    <property type="entry name" value="NAD(P)-binding Rossmann-fold domains"/>
    <property type="match status" value="1"/>
</dbReference>
<dbReference type="Gene3D" id="3.40.50.720">
    <property type="entry name" value="NAD(P)-binding Rossmann-like Domain"/>
    <property type="match status" value="2"/>
</dbReference>
<dbReference type="PANTHER" id="PTHR42820:SF1">
    <property type="entry name" value="SHORT-CHAIN DEHYDROGENASE_REDUCTASE FAMILY PROTEIN"/>
    <property type="match status" value="1"/>
</dbReference>
<keyword evidence="3" id="KW-1185">Reference proteome</keyword>
<evidence type="ECO:0000313" key="2">
    <source>
        <dbReference type="EMBL" id="THV48472.1"/>
    </source>
</evidence>
<dbReference type="InterPro" id="IPR002347">
    <property type="entry name" value="SDR_fam"/>
</dbReference>
<organism evidence="2 3">
    <name type="scientific">Botrytis galanthina</name>
    <dbReference type="NCBI Taxonomy" id="278940"/>
    <lineage>
        <taxon>Eukaryota</taxon>
        <taxon>Fungi</taxon>
        <taxon>Dikarya</taxon>
        <taxon>Ascomycota</taxon>
        <taxon>Pezizomycotina</taxon>
        <taxon>Leotiomycetes</taxon>
        <taxon>Helotiales</taxon>
        <taxon>Sclerotiniaceae</taxon>
        <taxon>Botrytis</taxon>
    </lineage>
</organism>
<dbReference type="PRINTS" id="PR00081">
    <property type="entry name" value="GDHRDH"/>
</dbReference>
<dbReference type="EMBL" id="PQXL01000246">
    <property type="protein sequence ID" value="THV48472.1"/>
    <property type="molecule type" value="Genomic_DNA"/>
</dbReference>
<dbReference type="Proteomes" id="UP000308671">
    <property type="component" value="Unassembled WGS sequence"/>
</dbReference>
<dbReference type="InterPro" id="IPR036291">
    <property type="entry name" value="NAD(P)-bd_dom_sf"/>
</dbReference>
<dbReference type="PANTHER" id="PTHR42820">
    <property type="entry name" value="SHORT-CHAIN DEHYDROGENASE REDUCTASE"/>
    <property type="match status" value="1"/>
</dbReference>
<accession>A0A4S8QWT1</accession>
<dbReference type="OrthoDB" id="5840532at2759"/>
<name>A0A4S8QWT1_9HELO</name>
<proteinExistence type="predicted"/>
<feature type="region of interest" description="Disordered" evidence="1">
    <location>
        <begin position="1"/>
        <end position="30"/>
    </location>
</feature>
<dbReference type="CDD" id="cd05233">
    <property type="entry name" value="SDR_c"/>
    <property type="match status" value="1"/>
</dbReference>
<evidence type="ECO:0000313" key="3">
    <source>
        <dbReference type="Proteomes" id="UP000308671"/>
    </source>
</evidence>
<gene>
    <name evidence="2" type="ORF">BGAL_0246g00120</name>
</gene>